<dbReference type="InterPro" id="IPR021047">
    <property type="entry name" value="Mannosyltransferase_CMT1"/>
</dbReference>
<dbReference type="Pfam" id="PF11735">
    <property type="entry name" value="CAP59_mtransfer"/>
    <property type="match status" value="1"/>
</dbReference>
<comment type="caution">
    <text evidence="2">The sequence shown here is derived from an EMBL/GenBank/DDBJ whole genome shotgun (WGS) entry which is preliminary data.</text>
</comment>
<keyword evidence="1" id="KW-0812">Transmembrane</keyword>
<dbReference type="AlphaFoldDB" id="A0A2T9YP10"/>
<evidence type="ECO:0000313" key="2">
    <source>
        <dbReference type="EMBL" id="PVU94031.1"/>
    </source>
</evidence>
<keyword evidence="1" id="KW-1133">Transmembrane helix</keyword>
<dbReference type="Proteomes" id="UP000245383">
    <property type="component" value="Unassembled WGS sequence"/>
</dbReference>
<organism evidence="2 3">
    <name type="scientific">Smittium simulii</name>
    <dbReference type="NCBI Taxonomy" id="133385"/>
    <lineage>
        <taxon>Eukaryota</taxon>
        <taxon>Fungi</taxon>
        <taxon>Fungi incertae sedis</taxon>
        <taxon>Zoopagomycota</taxon>
        <taxon>Kickxellomycotina</taxon>
        <taxon>Harpellomycetes</taxon>
        <taxon>Harpellales</taxon>
        <taxon>Legeriomycetaceae</taxon>
        <taxon>Smittium</taxon>
    </lineage>
</organism>
<keyword evidence="3" id="KW-1185">Reference proteome</keyword>
<dbReference type="EMBL" id="MBFR01000104">
    <property type="protein sequence ID" value="PVU94031.1"/>
    <property type="molecule type" value="Genomic_DNA"/>
</dbReference>
<protein>
    <recommendedName>
        <fullName evidence="4">Alpha-1,3-mannosyltransferase CMT1</fullName>
    </recommendedName>
</protein>
<evidence type="ECO:0000313" key="3">
    <source>
        <dbReference type="Proteomes" id="UP000245383"/>
    </source>
</evidence>
<keyword evidence="1" id="KW-0472">Membrane</keyword>
<proteinExistence type="predicted"/>
<reference evidence="2 3" key="1">
    <citation type="journal article" date="2018" name="MBio">
        <title>Comparative Genomics Reveals the Core Gene Toolbox for the Fungus-Insect Symbiosis.</title>
        <authorList>
            <person name="Wang Y."/>
            <person name="Stata M."/>
            <person name="Wang W."/>
            <person name="Stajich J.E."/>
            <person name="White M.M."/>
            <person name="Moncalvo J.M."/>
        </authorList>
    </citation>
    <scope>NUCLEOTIDE SEQUENCE [LARGE SCALE GENOMIC DNA]</scope>
    <source>
        <strain evidence="2 3">SWE-8-4</strain>
    </source>
</reference>
<feature type="transmembrane region" description="Helical" evidence="1">
    <location>
        <begin position="6"/>
        <end position="26"/>
    </location>
</feature>
<accession>A0A2T9YP10</accession>
<name>A0A2T9YP10_9FUNG</name>
<dbReference type="OrthoDB" id="262547at2759"/>
<evidence type="ECO:0008006" key="4">
    <source>
        <dbReference type="Google" id="ProtNLM"/>
    </source>
</evidence>
<gene>
    <name evidence="2" type="ORF">BB561_002863</name>
</gene>
<dbReference type="PANTHER" id="PTHR34144">
    <property type="entry name" value="CHROMOSOME 8, WHOLE GENOME SHOTGUN SEQUENCE"/>
    <property type="match status" value="1"/>
</dbReference>
<sequence>MFKKKLYTFLLALYTYFLLLSTFSLFKERLLPQYQDELFQQSNTLLCSTRNRFNYEQLGNSTTRYSPFSVKKTANYVPKYFIAANFYNNQDVLPHLLTELLSVIDFLGNENVFVSIYENASSDYTRQILTTFELQLSQRKIEHKVVFGKLGKPLYYHRIDYLSKIRNKALSPLYSLYKKKVLFKKIVFLNDIYFCKNDILELIYQSDFQQSDVTCGLDLDFDGDSEDHGISFRDTWVARDISGYPFNKTLSEMVYHKETFKRFSNNLPFQVQCCWNGVAILNAAPFYLHPSLKFRRSDTKSKECSASECSLFCNDLWDKNYKKFVVVPRVRVAYSVSEFKELDKFYNYNQIPSPKEELVTYIDGPERVACKALDEYNEKKPSDDLQWVKYAKNTKLV</sequence>
<evidence type="ECO:0000256" key="1">
    <source>
        <dbReference type="SAM" id="Phobius"/>
    </source>
</evidence>
<dbReference type="PANTHER" id="PTHR34144:SF5">
    <property type="entry name" value="ALPHA-1,3-MANNOSYLTRANSFERASE CMT1"/>
    <property type="match status" value="1"/>
</dbReference>